<sequence>MRSKADEIMSFRLADAFVQPGALRATISLADRVPRGECPPPLPR</sequence>
<evidence type="ECO:0000313" key="2">
    <source>
        <dbReference type="Proteomes" id="UP001164439"/>
    </source>
</evidence>
<gene>
    <name evidence="1" type="ORF">STRCI_008398</name>
</gene>
<protein>
    <submittedName>
        <fullName evidence="1">Uncharacterized protein</fullName>
    </submittedName>
</protein>
<dbReference type="EMBL" id="CP114413">
    <property type="protein sequence ID" value="WAZ26765.1"/>
    <property type="molecule type" value="Genomic_DNA"/>
</dbReference>
<keyword evidence="2" id="KW-1185">Reference proteome</keyword>
<accession>A0ABY7KT31</accession>
<proteinExistence type="predicted"/>
<name>A0ABY7KT31_9ACTN</name>
<organism evidence="1 2">
    <name type="scientific">Streptomyces cinnabarinus</name>
    <dbReference type="NCBI Taxonomy" id="67287"/>
    <lineage>
        <taxon>Bacteria</taxon>
        <taxon>Bacillati</taxon>
        <taxon>Actinomycetota</taxon>
        <taxon>Actinomycetes</taxon>
        <taxon>Kitasatosporales</taxon>
        <taxon>Streptomycetaceae</taxon>
        <taxon>Streptomyces</taxon>
    </lineage>
</organism>
<evidence type="ECO:0000313" key="1">
    <source>
        <dbReference type="EMBL" id="WAZ26765.1"/>
    </source>
</evidence>
<reference evidence="1" key="1">
    <citation type="submission" date="2022-12" db="EMBL/GenBank/DDBJ databases">
        <authorList>
            <person name="Ruckert C."/>
            <person name="Busche T."/>
            <person name="Kalinowski J."/>
            <person name="Wittmann C."/>
        </authorList>
    </citation>
    <scope>NUCLEOTIDE SEQUENCE</scope>
    <source>
        <strain evidence="1">DSM 40467</strain>
    </source>
</reference>
<dbReference type="RefSeq" id="WP_269664251.1">
    <property type="nucleotide sequence ID" value="NZ_CP114413.1"/>
</dbReference>
<dbReference type="Proteomes" id="UP001164439">
    <property type="component" value="Chromosome"/>
</dbReference>